<accession>A0A7N0V5L5</accession>
<evidence type="ECO:0000313" key="7">
    <source>
        <dbReference type="EnsemblPlants" id="Kaladp0100s0054.1.v1.1"/>
    </source>
</evidence>
<dbReference type="PANTHER" id="PTHR16223">
    <property type="entry name" value="TRANSCRIPTION FACTOR BHLH83-RELATED"/>
    <property type="match status" value="1"/>
</dbReference>
<dbReference type="PANTHER" id="PTHR16223:SF138">
    <property type="entry name" value="TRANSCRIPTION FACTOR BHLH103-LIKE"/>
    <property type="match status" value="1"/>
</dbReference>
<dbReference type="InterPro" id="IPR036638">
    <property type="entry name" value="HLH_DNA-bd_sf"/>
</dbReference>
<dbReference type="GO" id="GO:0000981">
    <property type="term" value="F:DNA-binding transcription factor activity, RNA polymerase II-specific"/>
    <property type="evidence" value="ECO:0007669"/>
    <property type="project" value="TreeGrafter"/>
</dbReference>
<evidence type="ECO:0000256" key="2">
    <source>
        <dbReference type="ARBA" id="ARBA00023015"/>
    </source>
</evidence>
<dbReference type="GO" id="GO:0005634">
    <property type="term" value="C:nucleus"/>
    <property type="evidence" value="ECO:0007669"/>
    <property type="project" value="UniProtKB-SubCell"/>
</dbReference>
<reference evidence="7" key="1">
    <citation type="submission" date="2021-01" db="UniProtKB">
        <authorList>
            <consortium name="EnsemblPlants"/>
        </authorList>
    </citation>
    <scope>IDENTIFICATION</scope>
</reference>
<protein>
    <recommendedName>
        <fullName evidence="6">BHLH domain-containing protein</fullName>
    </recommendedName>
</protein>
<feature type="domain" description="BHLH" evidence="6">
    <location>
        <begin position="184"/>
        <end position="233"/>
    </location>
</feature>
<evidence type="ECO:0000256" key="5">
    <source>
        <dbReference type="ARBA" id="ARBA00023242"/>
    </source>
</evidence>
<evidence type="ECO:0000256" key="4">
    <source>
        <dbReference type="ARBA" id="ARBA00023163"/>
    </source>
</evidence>
<dbReference type="InterPro" id="IPR045239">
    <property type="entry name" value="bHLH95_bHLH"/>
</dbReference>
<proteinExistence type="predicted"/>
<evidence type="ECO:0000256" key="1">
    <source>
        <dbReference type="ARBA" id="ARBA00004123"/>
    </source>
</evidence>
<dbReference type="GO" id="GO:0000978">
    <property type="term" value="F:RNA polymerase II cis-regulatory region sequence-specific DNA binding"/>
    <property type="evidence" value="ECO:0007669"/>
    <property type="project" value="TreeGrafter"/>
</dbReference>
<dbReference type="Proteomes" id="UP000594263">
    <property type="component" value="Unplaced"/>
</dbReference>
<evidence type="ECO:0000259" key="6">
    <source>
        <dbReference type="PROSITE" id="PS50888"/>
    </source>
</evidence>
<evidence type="ECO:0000313" key="8">
    <source>
        <dbReference type="Proteomes" id="UP000594263"/>
    </source>
</evidence>
<dbReference type="InterPro" id="IPR045843">
    <property type="entry name" value="IND-like"/>
</dbReference>
<dbReference type="AlphaFoldDB" id="A0A7N0V5L5"/>
<dbReference type="EnsemblPlants" id="Kaladp0100s0054.1.v1.1">
    <property type="protein sequence ID" value="Kaladp0100s0054.1.v1.1"/>
    <property type="gene ID" value="Kaladp0100s0054.v1.1"/>
</dbReference>
<organism evidence="7 8">
    <name type="scientific">Kalanchoe fedtschenkoi</name>
    <name type="common">Lavender scallops</name>
    <name type="synonym">South American air plant</name>
    <dbReference type="NCBI Taxonomy" id="63787"/>
    <lineage>
        <taxon>Eukaryota</taxon>
        <taxon>Viridiplantae</taxon>
        <taxon>Streptophyta</taxon>
        <taxon>Embryophyta</taxon>
        <taxon>Tracheophyta</taxon>
        <taxon>Spermatophyta</taxon>
        <taxon>Magnoliopsida</taxon>
        <taxon>eudicotyledons</taxon>
        <taxon>Gunneridae</taxon>
        <taxon>Pentapetalae</taxon>
        <taxon>Saxifragales</taxon>
        <taxon>Crassulaceae</taxon>
        <taxon>Kalanchoe</taxon>
    </lineage>
</organism>
<keyword evidence="8" id="KW-1185">Reference proteome</keyword>
<keyword evidence="4" id="KW-0804">Transcription</keyword>
<dbReference type="InterPro" id="IPR011598">
    <property type="entry name" value="bHLH_dom"/>
</dbReference>
<sequence>MMSLHAAEIQNDMLPSLPPQLYIYCNDSEAQMQSLEFALTNGKVNPLGSDYLCDYDSRLILNEVGVGIAEYVIPHTTNGYNYQAESSSSSTAERVGYPYSVVENCFMESQICDSGLPEFSLPNSQNLVVSPPAIDLRNVKRKQQMEQYSSKSAVANNDTISRIKRRTNTNNGTRNNNQPHILETECDYSKVPAVRRSQKLGDKITILQKLVSPYGKTDTASVLQEAEIYIKQLHTKIANMYELLSSSHVNAATLSQLDALGGMRTIPLDLRQRGLCVMPVAITRDLTRNNGTMDRGCLAARTGNNFPTNIIRY</sequence>
<keyword evidence="5" id="KW-0539">Nucleus</keyword>
<comment type="subcellular location">
    <subcellularLocation>
        <location evidence="1">Nucleus</location>
    </subcellularLocation>
</comment>
<keyword evidence="3" id="KW-0238">DNA-binding</keyword>
<dbReference type="CDD" id="cd11393">
    <property type="entry name" value="bHLH_AtbHLH_like"/>
    <property type="match status" value="1"/>
</dbReference>
<dbReference type="SUPFAM" id="SSF47459">
    <property type="entry name" value="HLH, helix-loop-helix DNA-binding domain"/>
    <property type="match status" value="1"/>
</dbReference>
<name>A0A7N0V5L5_KALFE</name>
<keyword evidence="2" id="KW-0805">Transcription regulation</keyword>
<dbReference type="PROSITE" id="PS50888">
    <property type="entry name" value="BHLH"/>
    <property type="match status" value="1"/>
</dbReference>
<dbReference type="Gramene" id="Kaladp0100s0054.1.v1.1">
    <property type="protein sequence ID" value="Kaladp0100s0054.1.v1.1"/>
    <property type="gene ID" value="Kaladp0100s0054.v1.1"/>
</dbReference>
<evidence type="ECO:0000256" key="3">
    <source>
        <dbReference type="ARBA" id="ARBA00023125"/>
    </source>
</evidence>
<dbReference type="GO" id="GO:0046983">
    <property type="term" value="F:protein dimerization activity"/>
    <property type="evidence" value="ECO:0007669"/>
    <property type="project" value="InterPro"/>
</dbReference>